<evidence type="ECO:0000256" key="1">
    <source>
        <dbReference type="SAM" id="SignalP"/>
    </source>
</evidence>
<reference evidence="2 3" key="1">
    <citation type="journal article" date="2023" name="Life. Sci Alliance">
        <title>Evolutionary insights into 3D genome organization and epigenetic landscape of Vigna mungo.</title>
        <authorList>
            <person name="Junaid A."/>
            <person name="Singh B."/>
            <person name="Bhatia S."/>
        </authorList>
    </citation>
    <scope>NUCLEOTIDE SEQUENCE [LARGE SCALE GENOMIC DNA]</scope>
    <source>
        <strain evidence="2">Urdbean</strain>
    </source>
</reference>
<accession>A0AAQ3NA14</accession>
<sequence>MLLLLSMIFGFPGACSHENGTLVFATMLSGELEEHDASATPEKPKRFVDKRDALKFNFLGRLESIWLPDLFFLRPVKGIFCDRKDYQRYLINWKSFIKSLKS</sequence>
<feature type="signal peptide" evidence="1">
    <location>
        <begin position="1"/>
        <end position="16"/>
    </location>
</feature>
<name>A0AAQ3NA14_VIGMU</name>
<gene>
    <name evidence="2" type="ORF">V8G54_019208</name>
</gene>
<keyword evidence="3" id="KW-1185">Reference proteome</keyword>
<evidence type="ECO:0000313" key="3">
    <source>
        <dbReference type="Proteomes" id="UP001374535"/>
    </source>
</evidence>
<dbReference type="EMBL" id="CP144695">
    <property type="protein sequence ID" value="WVZ05862.1"/>
    <property type="molecule type" value="Genomic_DNA"/>
</dbReference>
<feature type="chain" id="PRO_5042945779" evidence="1">
    <location>
        <begin position="17"/>
        <end position="102"/>
    </location>
</feature>
<evidence type="ECO:0000313" key="2">
    <source>
        <dbReference type="EMBL" id="WVZ05862.1"/>
    </source>
</evidence>
<proteinExistence type="predicted"/>
<protein>
    <submittedName>
        <fullName evidence="2">Uncharacterized protein</fullName>
    </submittedName>
</protein>
<keyword evidence="1" id="KW-0732">Signal</keyword>
<organism evidence="2 3">
    <name type="scientific">Vigna mungo</name>
    <name type="common">Black gram</name>
    <name type="synonym">Phaseolus mungo</name>
    <dbReference type="NCBI Taxonomy" id="3915"/>
    <lineage>
        <taxon>Eukaryota</taxon>
        <taxon>Viridiplantae</taxon>
        <taxon>Streptophyta</taxon>
        <taxon>Embryophyta</taxon>
        <taxon>Tracheophyta</taxon>
        <taxon>Spermatophyta</taxon>
        <taxon>Magnoliopsida</taxon>
        <taxon>eudicotyledons</taxon>
        <taxon>Gunneridae</taxon>
        <taxon>Pentapetalae</taxon>
        <taxon>rosids</taxon>
        <taxon>fabids</taxon>
        <taxon>Fabales</taxon>
        <taxon>Fabaceae</taxon>
        <taxon>Papilionoideae</taxon>
        <taxon>50 kb inversion clade</taxon>
        <taxon>NPAAA clade</taxon>
        <taxon>indigoferoid/millettioid clade</taxon>
        <taxon>Phaseoleae</taxon>
        <taxon>Vigna</taxon>
    </lineage>
</organism>
<dbReference type="Proteomes" id="UP001374535">
    <property type="component" value="Chromosome 6"/>
</dbReference>
<dbReference type="AlphaFoldDB" id="A0AAQ3NA14"/>